<dbReference type="EMBL" id="CAKMTQ010000001">
    <property type="protein sequence ID" value="CAH1521326.1"/>
    <property type="molecule type" value="Genomic_DNA"/>
</dbReference>
<organism evidence="1 2">
    <name type="scientific">Vibrio owensii</name>
    <dbReference type="NCBI Taxonomy" id="696485"/>
    <lineage>
        <taxon>Bacteria</taxon>
        <taxon>Pseudomonadati</taxon>
        <taxon>Pseudomonadota</taxon>
        <taxon>Gammaproteobacteria</taxon>
        <taxon>Vibrionales</taxon>
        <taxon>Vibrionaceae</taxon>
        <taxon>Vibrio</taxon>
    </lineage>
</organism>
<proteinExistence type="predicted"/>
<sequence length="63" mass="7416">MEELTTENLQQLRCELEKLPHNRKIMTDYCREHGYRFPSVVTQAEILNFERASSIKYQGSLAV</sequence>
<accession>A0AAU9PZT6</accession>
<dbReference type="AlphaFoldDB" id="A0AAU9PZT6"/>
<reference evidence="1" key="1">
    <citation type="submission" date="2022-01" db="EMBL/GenBank/DDBJ databases">
        <authorList>
            <person name="Lagorce A."/>
        </authorList>
    </citation>
    <scope>NUCLEOTIDE SEQUENCE</scope>
    <source>
        <strain evidence="1">Th15_F1_D04</strain>
    </source>
</reference>
<evidence type="ECO:0000313" key="1">
    <source>
        <dbReference type="EMBL" id="CAH1521326.1"/>
    </source>
</evidence>
<dbReference type="Proteomes" id="UP001295420">
    <property type="component" value="Unassembled WGS sequence"/>
</dbReference>
<gene>
    <name evidence="1" type="ORF">THF1D04_10773</name>
</gene>
<name>A0AAU9PZT6_9VIBR</name>
<protein>
    <submittedName>
        <fullName evidence="1">Uncharacterized protein</fullName>
    </submittedName>
</protein>
<dbReference type="RefSeq" id="WP_409930006.1">
    <property type="nucleotide sequence ID" value="NZ_CAKMTQ010000001.1"/>
</dbReference>
<evidence type="ECO:0000313" key="2">
    <source>
        <dbReference type="Proteomes" id="UP001295420"/>
    </source>
</evidence>
<comment type="caution">
    <text evidence="1">The sequence shown here is derived from an EMBL/GenBank/DDBJ whole genome shotgun (WGS) entry which is preliminary data.</text>
</comment>